<evidence type="ECO:0000256" key="5">
    <source>
        <dbReference type="ARBA" id="ARBA00022741"/>
    </source>
</evidence>
<evidence type="ECO:0000256" key="9">
    <source>
        <dbReference type="ARBA" id="ARBA00023158"/>
    </source>
</evidence>
<evidence type="ECO:0000256" key="7">
    <source>
        <dbReference type="ARBA" id="ARBA00022806"/>
    </source>
</evidence>
<dbReference type="Pfam" id="PF13086">
    <property type="entry name" value="AAA_11"/>
    <property type="match status" value="2"/>
</dbReference>
<dbReference type="CDD" id="cd18038">
    <property type="entry name" value="DEXXQc_Helz-like"/>
    <property type="match status" value="1"/>
</dbReference>
<comment type="subcellular location">
    <subcellularLocation>
        <location evidence="1">Cytoplasm</location>
    </subcellularLocation>
</comment>
<evidence type="ECO:0000313" key="15">
    <source>
        <dbReference type="Proteomes" id="UP000054248"/>
    </source>
</evidence>
<evidence type="ECO:0000256" key="6">
    <source>
        <dbReference type="ARBA" id="ARBA00022801"/>
    </source>
</evidence>
<comment type="similarity">
    <text evidence="2">Belongs to the DNA2/NAM7 helicase family. SDE3 subfamily.</text>
</comment>
<dbReference type="FunFam" id="3.40.50.300:FF:000326">
    <property type="entry name" value="P-loop containing nucleoside triphosphate hydrolase"/>
    <property type="match status" value="1"/>
</dbReference>
<dbReference type="GO" id="GO:0005694">
    <property type="term" value="C:chromosome"/>
    <property type="evidence" value="ECO:0007669"/>
    <property type="project" value="UniProtKB-ARBA"/>
</dbReference>
<dbReference type="PANTHER" id="PTHR45418">
    <property type="entry name" value="CANCER/TESTIS ANTIGEN 55"/>
    <property type="match status" value="1"/>
</dbReference>
<dbReference type="InterPro" id="IPR041677">
    <property type="entry name" value="DNA2/NAM7_AAA_11"/>
</dbReference>
<keyword evidence="6" id="KW-0378">Hydrolase</keyword>
<evidence type="ECO:0000259" key="12">
    <source>
        <dbReference type="Pfam" id="PF13087"/>
    </source>
</evidence>
<dbReference type="Pfam" id="PF13087">
    <property type="entry name" value="AAA_12"/>
    <property type="match status" value="1"/>
</dbReference>
<dbReference type="InterPro" id="IPR047187">
    <property type="entry name" value="SF1_C_Upf1"/>
</dbReference>
<dbReference type="InterPro" id="IPR049080">
    <property type="entry name" value="MOV-10-like_beta-barrel"/>
</dbReference>
<dbReference type="GO" id="GO:0003723">
    <property type="term" value="F:RNA binding"/>
    <property type="evidence" value="ECO:0007669"/>
    <property type="project" value="InterPro"/>
</dbReference>
<feature type="domain" description="DNA2/NAM7 helicase helicase" evidence="11">
    <location>
        <begin position="179"/>
        <end position="261"/>
    </location>
</feature>
<dbReference type="PANTHER" id="PTHR45418:SF1">
    <property type="entry name" value="CANCER_TESTIS ANTIGEN 55"/>
    <property type="match status" value="1"/>
</dbReference>
<evidence type="ECO:0000256" key="4">
    <source>
        <dbReference type="ARBA" id="ARBA00022490"/>
    </source>
</evidence>
<evidence type="ECO:0000259" key="13">
    <source>
        <dbReference type="Pfam" id="PF21634"/>
    </source>
</evidence>
<keyword evidence="7" id="KW-0347">Helicase</keyword>
<evidence type="ECO:0000256" key="2">
    <source>
        <dbReference type="ARBA" id="ARBA00005601"/>
    </source>
</evidence>
<feature type="domain" description="Helicase MOV-10-like beta-barrel" evidence="13">
    <location>
        <begin position="60"/>
        <end position="124"/>
    </location>
</feature>
<reference evidence="15" key="2">
    <citation type="submission" date="2015-01" db="EMBL/GenBank/DDBJ databases">
        <title>Evolutionary Origins and Diversification of the Mycorrhizal Mutualists.</title>
        <authorList>
            <consortium name="DOE Joint Genome Institute"/>
            <consortium name="Mycorrhizal Genomics Consortium"/>
            <person name="Kohler A."/>
            <person name="Kuo A."/>
            <person name="Nagy L.G."/>
            <person name="Floudas D."/>
            <person name="Copeland A."/>
            <person name="Barry K.W."/>
            <person name="Cichocki N."/>
            <person name="Veneault-Fourrey C."/>
            <person name="LaButti K."/>
            <person name="Lindquist E.A."/>
            <person name="Lipzen A."/>
            <person name="Lundell T."/>
            <person name="Morin E."/>
            <person name="Murat C."/>
            <person name="Riley R."/>
            <person name="Ohm R."/>
            <person name="Sun H."/>
            <person name="Tunlid A."/>
            <person name="Henrissat B."/>
            <person name="Grigoriev I.V."/>
            <person name="Hibbett D.S."/>
            <person name="Martin F."/>
        </authorList>
    </citation>
    <scope>NUCLEOTIDE SEQUENCE [LARGE SCALE GENOMIC DNA]</scope>
    <source>
        <strain evidence="15">MUT 4182</strain>
    </source>
</reference>
<dbReference type="Pfam" id="PF21634">
    <property type="entry name" value="MOV-10_beta-barrel"/>
    <property type="match status" value="1"/>
</dbReference>
<dbReference type="InterPro" id="IPR027417">
    <property type="entry name" value="P-loop_NTPase"/>
</dbReference>
<dbReference type="GO" id="GO:0016787">
    <property type="term" value="F:hydrolase activity"/>
    <property type="evidence" value="ECO:0007669"/>
    <property type="project" value="UniProtKB-KW"/>
</dbReference>
<dbReference type="Proteomes" id="UP000054248">
    <property type="component" value="Unassembled WGS sequence"/>
</dbReference>
<dbReference type="GO" id="GO:0005737">
    <property type="term" value="C:cytoplasm"/>
    <property type="evidence" value="ECO:0007669"/>
    <property type="project" value="UniProtKB-SubCell"/>
</dbReference>
<dbReference type="GO" id="GO:0031047">
    <property type="term" value="P:regulatory ncRNA-mediated gene silencing"/>
    <property type="evidence" value="ECO:0007669"/>
    <property type="project" value="UniProtKB-KW"/>
</dbReference>
<dbReference type="InterPro" id="IPR041679">
    <property type="entry name" value="DNA2/NAM7-like_C"/>
</dbReference>
<comment type="catalytic activity">
    <reaction evidence="10">
        <text>ATP + H2O = ADP + phosphate + H(+)</text>
        <dbReference type="Rhea" id="RHEA:13065"/>
        <dbReference type="ChEBI" id="CHEBI:15377"/>
        <dbReference type="ChEBI" id="CHEBI:15378"/>
        <dbReference type="ChEBI" id="CHEBI:30616"/>
        <dbReference type="ChEBI" id="CHEBI:43474"/>
        <dbReference type="ChEBI" id="CHEBI:456216"/>
        <dbReference type="EC" id="3.6.4.13"/>
    </reaction>
</comment>
<feature type="domain" description="DNA2/NAM7 helicase helicase" evidence="11">
    <location>
        <begin position="302"/>
        <end position="372"/>
    </location>
</feature>
<dbReference type="GO" id="GO:0032574">
    <property type="term" value="F:5'-3' RNA helicase activity"/>
    <property type="evidence" value="ECO:0007669"/>
    <property type="project" value="InterPro"/>
</dbReference>
<dbReference type="SUPFAM" id="SSF52540">
    <property type="entry name" value="P-loop containing nucleoside triphosphate hydrolases"/>
    <property type="match status" value="1"/>
</dbReference>
<dbReference type="CDD" id="cd18808">
    <property type="entry name" value="SF1_C_Upf1"/>
    <property type="match status" value="1"/>
</dbReference>
<evidence type="ECO:0000313" key="14">
    <source>
        <dbReference type="EMBL" id="KIO21006.1"/>
    </source>
</evidence>
<keyword evidence="5" id="KW-0547">Nucleotide-binding</keyword>
<sequence>MVAGKNPKGLVDKVKRNLLPNRFDMKTFGQFWQNLIFLEELQQRYVLAMRKTARMIAYRTLLQVPSLADTLPSILVGDLIKIRLHGETKVTHGGYVHRLKGLGVLLSLHHDFPYVPRSTYDVEFTLNRLPFRRQHDAVRTQDPTKKRFLFPEWTHVTAVRPSTPYKVHFSPFSRFISGNEPQEMAISRILSMAPGSAPFIIHGPFGTGKTTTLVEAIQQLYARDNDVRILACAPSNSAADNIATRLKNIGKSNLLRLNAATREYETIKPPHLKQFHKEFGLLCPDPDSDGMRFRYPDCQTIVKYKVVVATCVTAGVPSCLGVNPGHFDWILVDKAGQAAEPEVLIPILTLANHNTNLVLCGDHHQLGPIIHSPVSKSLGHSKSYLLRLMEMDMYDEKGTMGQPNVTIVQLRRNFRNHPAILQFPSMQFYSGDLELGADPLTTSRLVGWHKMPNPNFPIKFRGIVGQDRRENTSASYFNSYEVLEVKYVADDILSSVRMGFKGTDIGIIAPYSAQCSKIRATLDNARYRDIKVGSVEEFQGQERPIIIISTTRSSSENVAFDLRHTLGFLASPRRLNVAVTRAQAGLFIIGNPNILSLDPLWRTLINYIRLNKGYAGPALDPRWDANEEVDFTIPDFSVRKRQQQHDANMEALERRIRWSVLRQQGLEAEDRYSDEEDEVVYVSRMEGTG</sequence>
<dbReference type="AlphaFoldDB" id="A0A0C3Q924"/>
<dbReference type="OrthoDB" id="6513042at2759"/>
<protein>
    <recommendedName>
        <fullName evidence="3">RNA helicase</fullName>
        <ecNumber evidence="3">3.6.4.13</ecNumber>
    </recommendedName>
</protein>
<evidence type="ECO:0000256" key="8">
    <source>
        <dbReference type="ARBA" id="ARBA00022840"/>
    </source>
</evidence>
<dbReference type="InterPro" id="IPR026122">
    <property type="entry name" value="MOV-10/SDE3_DEXXQ/H-box"/>
</dbReference>
<accession>A0A0C3Q924</accession>
<dbReference type="EMBL" id="KN823153">
    <property type="protein sequence ID" value="KIO21006.1"/>
    <property type="molecule type" value="Genomic_DNA"/>
</dbReference>
<evidence type="ECO:0000256" key="1">
    <source>
        <dbReference type="ARBA" id="ARBA00004496"/>
    </source>
</evidence>
<dbReference type="Gene3D" id="3.40.50.300">
    <property type="entry name" value="P-loop containing nucleotide triphosphate hydrolases"/>
    <property type="match status" value="2"/>
</dbReference>
<gene>
    <name evidence="14" type="ORF">M407DRAFT_219506</name>
</gene>
<name>A0A0C3Q924_9AGAM</name>
<evidence type="ECO:0000256" key="10">
    <source>
        <dbReference type="ARBA" id="ARBA00047984"/>
    </source>
</evidence>
<reference evidence="14 15" key="1">
    <citation type="submission" date="2014-04" db="EMBL/GenBank/DDBJ databases">
        <authorList>
            <consortium name="DOE Joint Genome Institute"/>
            <person name="Kuo A."/>
            <person name="Girlanda M."/>
            <person name="Perotto S."/>
            <person name="Kohler A."/>
            <person name="Nagy L.G."/>
            <person name="Floudas D."/>
            <person name="Copeland A."/>
            <person name="Barry K.W."/>
            <person name="Cichocki N."/>
            <person name="Veneault-Fourrey C."/>
            <person name="LaButti K."/>
            <person name="Lindquist E.A."/>
            <person name="Lipzen A."/>
            <person name="Lundell T."/>
            <person name="Morin E."/>
            <person name="Murat C."/>
            <person name="Sun H."/>
            <person name="Tunlid A."/>
            <person name="Henrissat B."/>
            <person name="Grigoriev I.V."/>
            <person name="Hibbett D.S."/>
            <person name="Martin F."/>
            <person name="Nordberg H.P."/>
            <person name="Cantor M.N."/>
            <person name="Hua S.X."/>
        </authorList>
    </citation>
    <scope>NUCLEOTIDE SEQUENCE [LARGE SCALE GENOMIC DNA]</scope>
    <source>
        <strain evidence="14 15">MUT 4182</strain>
    </source>
</reference>
<keyword evidence="4" id="KW-0963">Cytoplasm</keyword>
<feature type="non-terminal residue" evidence="14">
    <location>
        <position position="689"/>
    </location>
</feature>
<feature type="domain" description="DNA2/NAM7 helicase-like C-terminal" evidence="12">
    <location>
        <begin position="404"/>
        <end position="592"/>
    </location>
</feature>
<keyword evidence="15" id="KW-1185">Reference proteome</keyword>
<organism evidence="14 15">
    <name type="scientific">Tulasnella calospora MUT 4182</name>
    <dbReference type="NCBI Taxonomy" id="1051891"/>
    <lineage>
        <taxon>Eukaryota</taxon>
        <taxon>Fungi</taxon>
        <taxon>Dikarya</taxon>
        <taxon>Basidiomycota</taxon>
        <taxon>Agaricomycotina</taxon>
        <taxon>Agaricomycetes</taxon>
        <taxon>Cantharellales</taxon>
        <taxon>Tulasnellaceae</taxon>
        <taxon>Tulasnella</taxon>
    </lineage>
</organism>
<dbReference type="EC" id="3.6.4.13" evidence="3"/>
<dbReference type="STRING" id="1051891.A0A0C3Q924"/>
<proteinExistence type="inferred from homology"/>
<keyword evidence="9" id="KW-0943">RNA-mediated gene silencing</keyword>
<dbReference type="HOGENOM" id="CLU_001666_6_4_1"/>
<evidence type="ECO:0000256" key="3">
    <source>
        <dbReference type="ARBA" id="ARBA00012552"/>
    </source>
</evidence>
<keyword evidence="8" id="KW-0067">ATP-binding</keyword>
<evidence type="ECO:0000259" key="11">
    <source>
        <dbReference type="Pfam" id="PF13086"/>
    </source>
</evidence>
<dbReference type="GO" id="GO:0005524">
    <property type="term" value="F:ATP binding"/>
    <property type="evidence" value="ECO:0007669"/>
    <property type="project" value="UniProtKB-KW"/>
</dbReference>